<protein>
    <recommendedName>
        <fullName evidence="4">Methyl-accepting chemotaxis protein</fullName>
    </recommendedName>
</protein>
<dbReference type="Proteomes" id="UP000294829">
    <property type="component" value="Unassembled WGS sequence"/>
</dbReference>
<dbReference type="EMBL" id="SMYL01000020">
    <property type="protein sequence ID" value="TDK59646.1"/>
    <property type="molecule type" value="Genomic_DNA"/>
</dbReference>
<comment type="caution">
    <text evidence="2">The sequence shown here is derived from an EMBL/GenBank/DDBJ whole genome shotgun (WGS) entry which is preliminary data.</text>
</comment>
<keyword evidence="1" id="KW-0812">Transmembrane</keyword>
<evidence type="ECO:0000313" key="3">
    <source>
        <dbReference type="Proteomes" id="UP000294829"/>
    </source>
</evidence>
<proteinExistence type="predicted"/>
<sequence>MKIKIGATRFNILTPAIKLFTQMTFSMKAITISIVFVLPTLLLSGYLITDISTKLSLIKREQLGLESARALLPLIEITELQRQRAVEFGVTNAPILGWDTAQASYQDVQQHFKKNAKSSSETLSTQK</sequence>
<gene>
    <name evidence="2" type="ORF">E2I14_18535</name>
</gene>
<reference evidence="2 3" key="1">
    <citation type="submission" date="2019-03" db="EMBL/GenBank/DDBJ databases">
        <title>Sapientia aquatica gen. nov., sp. nov., isolated from a crater lake.</title>
        <authorList>
            <person name="Felfoldi T."/>
            <person name="Szabo A."/>
            <person name="Toth E."/>
            <person name="Schumann P."/>
            <person name="Keki Z."/>
            <person name="Marialigeti K."/>
            <person name="Mathe I."/>
        </authorList>
    </citation>
    <scope>NUCLEOTIDE SEQUENCE [LARGE SCALE GENOMIC DNA]</scope>
    <source>
        <strain evidence="2 3">SA-152</strain>
    </source>
</reference>
<organism evidence="2 3">
    <name type="scientific">Sapientia aquatica</name>
    <dbReference type="NCBI Taxonomy" id="1549640"/>
    <lineage>
        <taxon>Bacteria</taxon>
        <taxon>Pseudomonadati</taxon>
        <taxon>Pseudomonadota</taxon>
        <taxon>Betaproteobacteria</taxon>
        <taxon>Burkholderiales</taxon>
        <taxon>Oxalobacteraceae</taxon>
        <taxon>Sapientia</taxon>
    </lineage>
</organism>
<accession>A0A4V3ATE5</accession>
<keyword evidence="3" id="KW-1185">Reference proteome</keyword>
<feature type="transmembrane region" description="Helical" evidence="1">
    <location>
        <begin position="29"/>
        <end position="49"/>
    </location>
</feature>
<evidence type="ECO:0000256" key="1">
    <source>
        <dbReference type="SAM" id="Phobius"/>
    </source>
</evidence>
<name>A0A4V3ATE5_9BURK</name>
<dbReference type="RefSeq" id="WP_133331324.1">
    <property type="nucleotide sequence ID" value="NZ_SMYL01000020.1"/>
</dbReference>
<keyword evidence="1" id="KW-0472">Membrane</keyword>
<evidence type="ECO:0000313" key="2">
    <source>
        <dbReference type="EMBL" id="TDK59646.1"/>
    </source>
</evidence>
<dbReference type="AlphaFoldDB" id="A0A4V3ATE5"/>
<keyword evidence="1" id="KW-1133">Transmembrane helix</keyword>
<evidence type="ECO:0008006" key="4">
    <source>
        <dbReference type="Google" id="ProtNLM"/>
    </source>
</evidence>